<accession>A0AAD7WCE0</accession>
<dbReference type="AlphaFoldDB" id="A0AAD7WCE0"/>
<dbReference type="InterPro" id="IPR031248">
    <property type="entry name" value="RNF213"/>
</dbReference>
<dbReference type="GO" id="GO:0004842">
    <property type="term" value="F:ubiquitin-protein transferase activity"/>
    <property type="evidence" value="ECO:0007669"/>
    <property type="project" value="InterPro"/>
</dbReference>
<dbReference type="GO" id="GO:0016887">
    <property type="term" value="F:ATP hydrolysis activity"/>
    <property type="evidence" value="ECO:0007669"/>
    <property type="project" value="InterPro"/>
</dbReference>
<evidence type="ECO:0000256" key="1">
    <source>
        <dbReference type="SAM" id="MobiDB-lite"/>
    </source>
</evidence>
<gene>
    <name evidence="2" type="ORF">AAFF_G00101290</name>
</gene>
<dbReference type="PANTHER" id="PTHR22605:SF16">
    <property type="entry name" value="E3 UBIQUITIN-PROTEIN LIGASE RNF213"/>
    <property type="match status" value="1"/>
</dbReference>
<dbReference type="Proteomes" id="UP001221898">
    <property type="component" value="Unassembled WGS sequence"/>
</dbReference>
<feature type="compositionally biased region" description="Basic and acidic residues" evidence="1">
    <location>
        <begin position="139"/>
        <end position="150"/>
    </location>
</feature>
<reference evidence="2" key="1">
    <citation type="journal article" date="2023" name="Science">
        <title>Genome structures resolve the early diversification of teleost fishes.</title>
        <authorList>
            <person name="Parey E."/>
            <person name="Louis A."/>
            <person name="Montfort J."/>
            <person name="Bouchez O."/>
            <person name="Roques C."/>
            <person name="Iampietro C."/>
            <person name="Lluch J."/>
            <person name="Castinel A."/>
            <person name="Donnadieu C."/>
            <person name="Desvignes T."/>
            <person name="Floi Bucao C."/>
            <person name="Jouanno E."/>
            <person name="Wen M."/>
            <person name="Mejri S."/>
            <person name="Dirks R."/>
            <person name="Jansen H."/>
            <person name="Henkel C."/>
            <person name="Chen W.J."/>
            <person name="Zahm M."/>
            <person name="Cabau C."/>
            <person name="Klopp C."/>
            <person name="Thompson A.W."/>
            <person name="Robinson-Rechavi M."/>
            <person name="Braasch I."/>
            <person name="Lecointre G."/>
            <person name="Bobe J."/>
            <person name="Postlethwait J.H."/>
            <person name="Berthelot C."/>
            <person name="Roest Crollius H."/>
            <person name="Guiguen Y."/>
        </authorList>
    </citation>
    <scope>NUCLEOTIDE SEQUENCE</scope>
    <source>
        <strain evidence="2">NC1722</strain>
    </source>
</reference>
<sequence>MERKSPRSAGDATQKRPHKDSGGVLKKKKRKRKRKARRQEKAGRLFPGASPEQTQGGADLGSAGTMEEGPESLQASQVESAKHAGKEGPVKESSKWRKDRENSNSQQPAGEERGSEGAGPSAETAKAAQQQSQKSTQPDAHEKVFGEHKPQVAGTNLSDGKNQECGKKMPGGPDGPAPSGHLWTRPSLPTKVTTRAFKRPQNLQEEPLADRVTVYFHAILSKDFKLNLEKDLVYLRAGEPLGTWNDVVKMEVTRCLGQHGYLVEGHLVTSRRTVAVPIPYKYIVYKASEEGYELCYEYIYKTDAAGHVNRCLCVKDALLTQQGEWHQYDDIIWRA</sequence>
<dbReference type="EMBL" id="JAINUG010000166">
    <property type="protein sequence ID" value="KAJ8390749.1"/>
    <property type="molecule type" value="Genomic_DNA"/>
</dbReference>
<organism evidence="2 3">
    <name type="scientific">Aldrovandia affinis</name>
    <dbReference type="NCBI Taxonomy" id="143900"/>
    <lineage>
        <taxon>Eukaryota</taxon>
        <taxon>Metazoa</taxon>
        <taxon>Chordata</taxon>
        <taxon>Craniata</taxon>
        <taxon>Vertebrata</taxon>
        <taxon>Euteleostomi</taxon>
        <taxon>Actinopterygii</taxon>
        <taxon>Neopterygii</taxon>
        <taxon>Teleostei</taxon>
        <taxon>Notacanthiformes</taxon>
        <taxon>Halosauridae</taxon>
        <taxon>Aldrovandia</taxon>
    </lineage>
</organism>
<protein>
    <submittedName>
        <fullName evidence="2">Uncharacterized protein</fullName>
    </submittedName>
</protein>
<evidence type="ECO:0000313" key="3">
    <source>
        <dbReference type="Proteomes" id="UP001221898"/>
    </source>
</evidence>
<comment type="caution">
    <text evidence="2">The sequence shown here is derived from an EMBL/GenBank/DDBJ whole genome shotgun (WGS) entry which is preliminary data.</text>
</comment>
<proteinExistence type="predicted"/>
<dbReference type="PANTHER" id="PTHR22605">
    <property type="entry name" value="RZ-TYPE DOMAIN-CONTAINING PROTEIN"/>
    <property type="match status" value="1"/>
</dbReference>
<keyword evidence="3" id="KW-1185">Reference proteome</keyword>
<feature type="compositionally biased region" description="Low complexity" evidence="1">
    <location>
        <begin position="124"/>
        <end position="137"/>
    </location>
</feature>
<evidence type="ECO:0000313" key="2">
    <source>
        <dbReference type="EMBL" id="KAJ8390749.1"/>
    </source>
</evidence>
<name>A0AAD7WCE0_9TELE</name>
<feature type="compositionally biased region" description="Basic and acidic residues" evidence="1">
    <location>
        <begin position="80"/>
        <end position="102"/>
    </location>
</feature>
<feature type="compositionally biased region" description="Basic residues" evidence="1">
    <location>
        <begin position="25"/>
        <end position="38"/>
    </location>
</feature>
<feature type="region of interest" description="Disordered" evidence="1">
    <location>
        <begin position="1"/>
        <end position="186"/>
    </location>
</feature>